<organism evidence="2 3">
    <name type="scientific">Prymnesium parvum</name>
    <name type="common">Toxic golden alga</name>
    <dbReference type="NCBI Taxonomy" id="97485"/>
    <lineage>
        <taxon>Eukaryota</taxon>
        <taxon>Haptista</taxon>
        <taxon>Haptophyta</taxon>
        <taxon>Prymnesiophyceae</taxon>
        <taxon>Prymnesiales</taxon>
        <taxon>Prymnesiaceae</taxon>
        <taxon>Prymnesium</taxon>
    </lineage>
</organism>
<sequence>MGEGPAEEGPAAAPLAPGLRDALSSATDEFAASLAALQERSASIASRQRLLAAREAQLRQRLEASAPRGEASAPRGVALDEEAHLDHRTPRILVRGAADDSANGVYERSAQLHHGCAQWWRAAPLPPPLSPLPPPLSPAEAWRLYWREAWVLGRGDEPPRYACAVDFALGVSLGRWKSREAMAEACRACGGATELFTTRWTAANGGAGGDGAPTLARAPPSFIESPFPSRAQYEQWLEAQCR</sequence>
<protein>
    <submittedName>
        <fullName evidence="2">Uncharacterized protein</fullName>
    </submittedName>
</protein>
<evidence type="ECO:0000313" key="2">
    <source>
        <dbReference type="EMBL" id="KAL1498466.1"/>
    </source>
</evidence>
<evidence type="ECO:0000313" key="3">
    <source>
        <dbReference type="Proteomes" id="UP001515480"/>
    </source>
</evidence>
<keyword evidence="3" id="KW-1185">Reference proteome</keyword>
<comment type="caution">
    <text evidence="2">The sequence shown here is derived from an EMBL/GenBank/DDBJ whole genome shotgun (WGS) entry which is preliminary data.</text>
</comment>
<proteinExistence type="predicted"/>
<feature type="compositionally biased region" description="Low complexity" evidence="1">
    <location>
        <begin position="7"/>
        <end position="19"/>
    </location>
</feature>
<name>A0AB34IGJ3_PRYPA</name>
<feature type="region of interest" description="Disordered" evidence="1">
    <location>
        <begin position="1"/>
        <end position="20"/>
    </location>
</feature>
<gene>
    <name evidence="2" type="ORF">AB1Y20_013791</name>
</gene>
<dbReference type="AlphaFoldDB" id="A0AB34IGJ3"/>
<dbReference type="Proteomes" id="UP001515480">
    <property type="component" value="Unassembled WGS sequence"/>
</dbReference>
<feature type="region of interest" description="Disordered" evidence="1">
    <location>
        <begin position="63"/>
        <end position="82"/>
    </location>
</feature>
<accession>A0AB34IGJ3</accession>
<evidence type="ECO:0000256" key="1">
    <source>
        <dbReference type="SAM" id="MobiDB-lite"/>
    </source>
</evidence>
<reference evidence="2 3" key="1">
    <citation type="journal article" date="2024" name="Science">
        <title>Giant polyketide synthase enzymes in the biosynthesis of giant marine polyether toxins.</title>
        <authorList>
            <person name="Fallon T.R."/>
            <person name="Shende V.V."/>
            <person name="Wierzbicki I.H."/>
            <person name="Pendleton A.L."/>
            <person name="Watervoot N.F."/>
            <person name="Auber R.P."/>
            <person name="Gonzalez D.J."/>
            <person name="Wisecaver J.H."/>
            <person name="Moore B.S."/>
        </authorList>
    </citation>
    <scope>NUCLEOTIDE SEQUENCE [LARGE SCALE GENOMIC DNA]</scope>
    <source>
        <strain evidence="2 3">12B1</strain>
    </source>
</reference>
<dbReference type="EMBL" id="JBGBPQ010000027">
    <property type="protein sequence ID" value="KAL1498466.1"/>
    <property type="molecule type" value="Genomic_DNA"/>
</dbReference>